<dbReference type="Proteomes" id="UP000282582">
    <property type="component" value="Unassembled WGS sequence"/>
</dbReference>
<dbReference type="PANTHER" id="PTHR11527">
    <property type="entry name" value="HEAT-SHOCK PROTEIN 20 FAMILY MEMBER"/>
    <property type="match status" value="1"/>
</dbReference>
<dbReference type="InterPro" id="IPR002068">
    <property type="entry name" value="A-crystallin/Hsp20_dom"/>
</dbReference>
<evidence type="ECO:0000259" key="5">
    <source>
        <dbReference type="PROSITE" id="PS01031"/>
    </source>
</evidence>
<protein>
    <recommendedName>
        <fullName evidence="5">SHSP domain-containing protein</fullName>
    </recommendedName>
</protein>
<evidence type="ECO:0000256" key="3">
    <source>
        <dbReference type="RuleBase" id="RU003616"/>
    </source>
</evidence>
<dbReference type="InterPro" id="IPR031107">
    <property type="entry name" value="Small_HSP"/>
</dbReference>
<name>A0A3M6ZCF2_HORWE</name>
<gene>
    <name evidence="6" type="ORF">D0868_02321</name>
</gene>
<feature type="compositionally biased region" description="Gly residues" evidence="4">
    <location>
        <begin position="133"/>
        <end position="151"/>
    </location>
</feature>
<evidence type="ECO:0000313" key="7">
    <source>
        <dbReference type="Proteomes" id="UP000282582"/>
    </source>
</evidence>
<reference evidence="6 7" key="1">
    <citation type="journal article" date="2018" name="BMC Genomics">
        <title>Genomic evidence for intraspecific hybridization in a clonal and extremely halotolerant yeast.</title>
        <authorList>
            <person name="Gostincar C."/>
            <person name="Stajich J.E."/>
            <person name="Zupancic J."/>
            <person name="Zalar P."/>
            <person name="Gunde-Cimerman N."/>
        </authorList>
    </citation>
    <scope>NUCLEOTIDE SEQUENCE [LARGE SCALE GENOMIC DNA]</scope>
    <source>
        <strain evidence="6 7">EXF-6654</strain>
    </source>
</reference>
<dbReference type="SUPFAM" id="SSF49764">
    <property type="entry name" value="HSP20-like chaperones"/>
    <property type="match status" value="1"/>
</dbReference>
<feature type="region of interest" description="Disordered" evidence="4">
    <location>
        <begin position="25"/>
        <end position="151"/>
    </location>
</feature>
<dbReference type="Gene3D" id="2.60.40.790">
    <property type="match status" value="1"/>
</dbReference>
<feature type="domain" description="SHSP" evidence="5">
    <location>
        <begin position="182"/>
        <end position="302"/>
    </location>
</feature>
<dbReference type="CDD" id="cd06464">
    <property type="entry name" value="ACD_sHsps-like"/>
    <property type="match status" value="1"/>
</dbReference>
<keyword evidence="1" id="KW-0346">Stress response</keyword>
<dbReference type="EMBL" id="QWIK01000117">
    <property type="protein sequence ID" value="RMY12890.1"/>
    <property type="molecule type" value="Genomic_DNA"/>
</dbReference>
<comment type="caution">
    <text evidence="6">The sequence shown here is derived from an EMBL/GenBank/DDBJ whole genome shotgun (WGS) entry which is preliminary data.</text>
</comment>
<evidence type="ECO:0000313" key="6">
    <source>
        <dbReference type="EMBL" id="RMY12890.1"/>
    </source>
</evidence>
<accession>A0A3M6ZCF2</accession>
<dbReference type="Pfam" id="PF00011">
    <property type="entry name" value="HSP20"/>
    <property type="match status" value="1"/>
</dbReference>
<organism evidence="6 7">
    <name type="scientific">Hortaea werneckii</name>
    <name type="common">Black yeast</name>
    <name type="synonym">Cladosporium werneckii</name>
    <dbReference type="NCBI Taxonomy" id="91943"/>
    <lineage>
        <taxon>Eukaryota</taxon>
        <taxon>Fungi</taxon>
        <taxon>Dikarya</taxon>
        <taxon>Ascomycota</taxon>
        <taxon>Pezizomycotina</taxon>
        <taxon>Dothideomycetes</taxon>
        <taxon>Dothideomycetidae</taxon>
        <taxon>Mycosphaerellales</taxon>
        <taxon>Teratosphaeriaceae</taxon>
        <taxon>Hortaea</taxon>
    </lineage>
</organism>
<comment type="similarity">
    <text evidence="2 3">Belongs to the small heat shock protein (HSP20) family.</text>
</comment>
<sequence length="302" mass="32657">MPSVNYYNQTAPFWDWVAGLQERGPNNPLFGSTDRNDEPGAEQQQFNPWTQGWAGFPFGPMPHRGRRGGPDHPGHRHGPAHPHSPPHNWGEDRDQDAANLPEGDQSEAQHSGSDTEAGREGPNMRGRCRGRGRGGFGGRGRGGFGGRGRGGFPFGNPGPMGGFGALAGMFQDQLFGNGSAEKDNDDLKPEADVFDTPEAFVVHVSLPGAKKEDIGVNWDQEKSELSIGGVIYRPGGEELLQTLALDERKVGAFERKLRLGSRANPAQVDADAISAKLEDGVLRVEVPKMDSGYVEIKKVDIQ</sequence>
<dbReference type="VEuPathDB" id="FungiDB:BTJ68_15272"/>
<proteinExistence type="inferred from homology"/>
<dbReference type="PROSITE" id="PS01031">
    <property type="entry name" value="SHSP"/>
    <property type="match status" value="1"/>
</dbReference>
<evidence type="ECO:0000256" key="2">
    <source>
        <dbReference type="PROSITE-ProRule" id="PRU00285"/>
    </source>
</evidence>
<evidence type="ECO:0000256" key="1">
    <source>
        <dbReference type="ARBA" id="ARBA00023016"/>
    </source>
</evidence>
<dbReference type="InterPro" id="IPR008978">
    <property type="entry name" value="HSP20-like_chaperone"/>
</dbReference>
<evidence type="ECO:0000256" key="4">
    <source>
        <dbReference type="SAM" id="MobiDB-lite"/>
    </source>
</evidence>
<dbReference type="AlphaFoldDB" id="A0A3M6ZCF2"/>